<gene>
    <name evidence="1" type="ORF">GCM10010946_04330</name>
</gene>
<evidence type="ECO:0008006" key="3">
    <source>
        <dbReference type="Google" id="ProtNLM"/>
    </source>
</evidence>
<proteinExistence type="predicted"/>
<dbReference type="Proteomes" id="UP000653343">
    <property type="component" value="Unassembled WGS sequence"/>
</dbReference>
<dbReference type="PANTHER" id="PTHR33747">
    <property type="entry name" value="UPF0225 PROTEIN SCO1677"/>
    <property type="match status" value="1"/>
</dbReference>
<accession>A0ABQ2XSH4</accession>
<dbReference type="Pfam" id="PF06685">
    <property type="entry name" value="DUF1186"/>
    <property type="match status" value="1"/>
</dbReference>
<dbReference type="RefSeq" id="WP_229792983.1">
    <property type="nucleotide sequence ID" value="NZ_BMYU01000001.1"/>
</dbReference>
<evidence type="ECO:0000313" key="1">
    <source>
        <dbReference type="EMBL" id="GGX30454.1"/>
    </source>
</evidence>
<evidence type="ECO:0000313" key="2">
    <source>
        <dbReference type="Proteomes" id="UP000653343"/>
    </source>
</evidence>
<comment type="caution">
    <text evidence="1">The sequence shown here is derived from an EMBL/GenBank/DDBJ whole genome shotgun (WGS) entry which is preliminary data.</text>
</comment>
<sequence length="299" mass="33517">MTSTPIWPALAEQLRFQTAPFPADAIQAIAAHKEAVIPELIQVLQDTARDPSAASDGNYMLHLYAMHLLAAWRVTDAYAAMVAIGGFGDEQLEMIMGDVITETYGRCLASVCDGNTAPLQAMFENNGISVWSRTAALIAWQVRVISGDNERAPLLQFLQEQGEKLANQRRHESEGDAILLETIVDVATALCANEMLDQINSWFDENLLDPQLSDRDWLNEHIHADFQASRLLELQHGKSYISDVEKEMGWWPVFQEPEKQTFRKTYTQHTIRKEAKIGRNDPCPCGSGKKYKKCHGSDV</sequence>
<dbReference type="Pfam" id="PF02810">
    <property type="entry name" value="SEC-C"/>
    <property type="match status" value="1"/>
</dbReference>
<dbReference type="InterPro" id="IPR004027">
    <property type="entry name" value="SEC_C_motif"/>
</dbReference>
<keyword evidence="2" id="KW-1185">Reference proteome</keyword>
<dbReference type="PANTHER" id="PTHR33747:SF1">
    <property type="entry name" value="ADENYLATE CYCLASE-ASSOCIATED CAP C-TERMINAL DOMAIN-CONTAINING PROTEIN"/>
    <property type="match status" value="1"/>
</dbReference>
<dbReference type="EMBL" id="BMYU01000001">
    <property type="protein sequence ID" value="GGX30454.1"/>
    <property type="molecule type" value="Genomic_DNA"/>
</dbReference>
<reference evidence="2" key="1">
    <citation type="journal article" date="2019" name="Int. J. Syst. Evol. Microbiol.">
        <title>The Global Catalogue of Microorganisms (GCM) 10K type strain sequencing project: providing services to taxonomists for standard genome sequencing and annotation.</title>
        <authorList>
            <consortium name="The Broad Institute Genomics Platform"/>
            <consortium name="The Broad Institute Genome Sequencing Center for Infectious Disease"/>
            <person name="Wu L."/>
            <person name="Ma J."/>
        </authorList>
    </citation>
    <scope>NUCLEOTIDE SEQUENCE [LARGE SCALE GENOMIC DNA]</scope>
    <source>
        <strain evidence="2">KCTC 23917</strain>
    </source>
</reference>
<dbReference type="Gene3D" id="3.10.450.50">
    <property type="match status" value="1"/>
</dbReference>
<protein>
    <recommendedName>
        <fullName evidence="3">SEC-C motif-containing protein</fullName>
    </recommendedName>
</protein>
<name>A0ABQ2XSH4_9BURK</name>
<dbReference type="InterPro" id="IPR010602">
    <property type="entry name" value="DUF1186"/>
</dbReference>
<dbReference type="SUPFAM" id="SSF103642">
    <property type="entry name" value="Sec-C motif"/>
    <property type="match status" value="1"/>
</dbReference>
<organism evidence="1 2">
    <name type="scientific">Undibacterium squillarum</name>
    <dbReference type="NCBI Taxonomy" id="1131567"/>
    <lineage>
        <taxon>Bacteria</taxon>
        <taxon>Pseudomonadati</taxon>
        <taxon>Pseudomonadota</taxon>
        <taxon>Betaproteobacteria</taxon>
        <taxon>Burkholderiales</taxon>
        <taxon>Oxalobacteraceae</taxon>
        <taxon>Undibacterium</taxon>
    </lineage>
</organism>